<sequence>MISEKVLKIVLEESETMIVEWADTRDGYGVEVIDNKLKAFFKAEEIPENMALVITGNVRSFILMDMAIMIW</sequence>
<evidence type="ECO:0000313" key="1">
    <source>
        <dbReference type="EMBL" id="GAG00007.1"/>
    </source>
</evidence>
<gene>
    <name evidence="1" type="ORF">S01H1_41452</name>
</gene>
<accession>X0UL69</accession>
<dbReference type="AlphaFoldDB" id="X0UL69"/>
<comment type="caution">
    <text evidence="1">The sequence shown here is derived from an EMBL/GenBank/DDBJ whole genome shotgun (WGS) entry which is preliminary data.</text>
</comment>
<name>X0UL69_9ZZZZ</name>
<dbReference type="EMBL" id="BARS01026295">
    <property type="protein sequence ID" value="GAG00007.1"/>
    <property type="molecule type" value="Genomic_DNA"/>
</dbReference>
<proteinExistence type="predicted"/>
<reference evidence="1" key="1">
    <citation type="journal article" date="2014" name="Front. Microbiol.">
        <title>High frequency of phylogenetically diverse reductive dehalogenase-homologous genes in deep subseafloor sedimentary metagenomes.</title>
        <authorList>
            <person name="Kawai M."/>
            <person name="Futagami T."/>
            <person name="Toyoda A."/>
            <person name="Takaki Y."/>
            <person name="Nishi S."/>
            <person name="Hori S."/>
            <person name="Arai W."/>
            <person name="Tsubouchi T."/>
            <person name="Morono Y."/>
            <person name="Uchiyama I."/>
            <person name="Ito T."/>
            <person name="Fujiyama A."/>
            <person name="Inagaki F."/>
            <person name="Takami H."/>
        </authorList>
    </citation>
    <scope>NUCLEOTIDE SEQUENCE</scope>
    <source>
        <strain evidence="1">Expedition CK06-06</strain>
    </source>
</reference>
<protein>
    <submittedName>
        <fullName evidence="1">Uncharacterized protein</fullName>
    </submittedName>
</protein>
<organism evidence="1">
    <name type="scientific">marine sediment metagenome</name>
    <dbReference type="NCBI Taxonomy" id="412755"/>
    <lineage>
        <taxon>unclassified sequences</taxon>
        <taxon>metagenomes</taxon>
        <taxon>ecological metagenomes</taxon>
    </lineage>
</organism>